<evidence type="ECO:0000313" key="5">
    <source>
        <dbReference type="Proteomes" id="UP000663855"/>
    </source>
</evidence>
<reference evidence="1" key="1">
    <citation type="submission" date="2021-02" db="EMBL/GenBank/DDBJ databases">
        <authorList>
            <person name="Nowell W R."/>
        </authorList>
    </citation>
    <scope>NUCLEOTIDE SEQUENCE</scope>
</reference>
<dbReference type="Proteomes" id="UP000681720">
    <property type="component" value="Unassembled WGS sequence"/>
</dbReference>
<name>A0A815NS40_9BILA</name>
<comment type="caution">
    <text evidence="1">The sequence shown here is derived from an EMBL/GenBank/DDBJ whole genome shotgun (WGS) entry which is preliminary data.</text>
</comment>
<evidence type="ECO:0000313" key="3">
    <source>
        <dbReference type="EMBL" id="CAF4021156.1"/>
    </source>
</evidence>
<dbReference type="EMBL" id="CAJOBH010005343">
    <property type="protein sequence ID" value="CAF4021156.1"/>
    <property type="molecule type" value="Genomic_DNA"/>
</dbReference>
<dbReference type="EMBL" id="CAJNOW010021284">
    <property type="protein sequence ID" value="CAF1683641.1"/>
    <property type="molecule type" value="Genomic_DNA"/>
</dbReference>
<dbReference type="EMBL" id="CAJOBJ010007719">
    <property type="protein sequence ID" value="CAF4093324.1"/>
    <property type="molecule type" value="Genomic_DNA"/>
</dbReference>
<dbReference type="Proteomes" id="UP000663855">
    <property type="component" value="Unassembled WGS sequence"/>
</dbReference>
<evidence type="ECO:0000313" key="1">
    <source>
        <dbReference type="EMBL" id="CAF1433408.1"/>
    </source>
</evidence>
<dbReference type="Proteomes" id="UP000663834">
    <property type="component" value="Unassembled WGS sequence"/>
</dbReference>
<dbReference type="AlphaFoldDB" id="A0A815NS40"/>
<organism evidence="1 5">
    <name type="scientific">Rotaria magnacalcarata</name>
    <dbReference type="NCBI Taxonomy" id="392030"/>
    <lineage>
        <taxon>Eukaryota</taxon>
        <taxon>Metazoa</taxon>
        <taxon>Spiralia</taxon>
        <taxon>Gnathifera</taxon>
        <taxon>Rotifera</taxon>
        <taxon>Eurotatoria</taxon>
        <taxon>Bdelloidea</taxon>
        <taxon>Philodinida</taxon>
        <taxon>Philodinidae</taxon>
        <taxon>Rotaria</taxon>
    </lineage>
</organism>
<evidence type="ECO:0000313" key="4">
    <source>
        <dbReference type="EMBL" id="CAF4093324.1"/>
    </source>
</evidence>
<dbReference type="EMBL" id="CAJNOV010011005">
    <property type="protein sequence ID" value="CAF1433408.1"/>
    <property type="molecule type" value="Genomic_DNA"/>
</dbReference>
<evidence type="ECO:0000313" key="2">
    <source>
        <dbReference type="EMBL" id="CAF1683641.1"/>
    </source>
</evidence>
<sequence length="338" mass="39529">MGSRDAERKRKLNEDFDNIFHEHERLQKDLNINNNPECQSLLQSIDKWEQDAIKKIKKTAKIARNDVQRLLKSTHDRLQIVLYDSVTEKLQETLKQKTDITEDQIDQWLINLSEIRKQVERVSATVDFSHDKTIDLIKVKQKLSSDALQRTNFDYQQFYFEKIRGHSVFYNTQHLISATAPITIVSQNKYSAGTHYFRFSIEKPTDELFFGTISDNDLHQLKQNIRPIASIYGWWNIDRRVIEDRKEPYVSALNLNAGDEVILTLNCNAREIFLEYPSMWKSNSIKLANKGYACPPPWRLLIETGAPRDFGIKLLDWGITAHGRNRPDKLLHCYCTTD</sequence>
<dbReference type="OrthoDB" id="10021779at2759"/>
<dbReference type="Proteomes" id="UP000681967">
    <property type="component" value="Unassembled WGS sequence"/>
</dbReference>
<gene>
    <name evidence="3" type="ORF">BYL167_LOCUS14791</name>
    <name evidence="1" type="ORF">CJN711_LOCUS23701</name>
    <name evidence="4" type="ORF">GIL414_LOCUS16725</name>
    <name evidence="2" type="ORF">KQP761_LOCUS37618</name>
</gene>
<proteinExistence type="predicted"/>
<protein>
    <submittedName>
        <fullName evidence="1">Uncharacterized protein</fullName>
    </submittedName>
</protein>
<accession>A0A815NS40</accession>